<dbReference type="PROSITE" id="PS50975">
    <property type="entry name" value="ATP_GRASP"/>
    <property type="match status" value="1"/>
</dbReference>
<keyword evidence="3 5" id="KW-0067">ATP-binding</keyword>
<dbReference type="FunFam" id="3.30.1490.20:FF:000020">
    <property type="entry name" value="Protein lysine acetyltransferase"/>
    <property type="match status" value="1"/>
</dbReference>
<dbReference type="GO" id="GO:0005524">
    <property type="term" value="F:ATP binding"/>
    <property type="evidence" value="ECO:0007669"/>
    <property type="project" value="UniProtKB-UniRule"/>
</dbReference>
<keyword evidence="1 7" id="KW-0436">Ligase</keyword>
<dbReference type="InterPro" id="IPR036291">
    <property type="entry name" value="NAD(P)-bd_dom_sf"/>
</dbReference>
<dbReference type="GO" id="GO:0016874">
    <property type="term" value="F:ligase activity"/>
    <property type="evidence" value="ECO:0007669"/>
    <property type="project" value="UniProtKB-KW"/>
</dbReference>
<protein>
    <submittedName>
        <fullName evidence="7">Acetate--CoA ligase family protein</fullName>
    </submittedName>
</protein>
<evidence type="ECO:0000256" key="1">
    <source>
        <dbReference type="ARBA" id="ARBA00022598"/>
    </source>
</evidence>
<accession>A0A7G5EK03</accession>
<dbReference type="Pfam" id="PF13607">
    <property type="entry name" value="Succ_CoA_lig"/>
    <property type="match status" value="1"/>
</dbReference>
<feature type="domain" description="ATP-grasp" evidence="6">
    <location>
        <begin position="498"/>
        <end position="534"/>
    </location>
</feature>
<dbReference type="InterPro" id="IPR032875">
    <property type="entry name" value="Succ_CoA_lig_flav_dom"/>
</dbReference>
<proteinExistence type="inferred from homology"/>
<dbReference type="SMART" id="SM00881">
    <property type="entry name" value="CoA_binding"/>
    <property type="match status" value="1"/>
</dbReference>
<dbReference type="AlphaFoldDB" id="A0A7G5EK03"/>
<dbReference type="PANTHER" id="PTHR43334">
    <property type="entry name" value="ACETATE--COA LIGASE [ADP-FORMING]"/>
    <property type="match status" value="1"/>
</dbReference>
<dbReference type="EMBL" id="CP058554">
    <property type="protein sequence ID" value="QMV74328.1"/>
    <property type="molecule type" value="Genomic_DNA"/>
</dbReference>
<dbReference type="InterPro" id="IPR016102">
    <property type="entry name" value="Succinyl-CoA_synth-like"/>
</dbReference>
<name>A0A7G5EK03_9BURK</name>
<dbReference type="Pfam" id="PF13380">
    <property type="entry name" value="CoA_binding_2"/>
    <property type="match status" value="1"/>
</dbReference>
<comment type="similarity">
    <text evidence="4">In the N-terminal section; belongs to the acetate CoA ligase alpha subunit family.</text>
</comment>
<evidence type="ECO:0000256" key="3">
    <source>
        <dbReference type="ARBA" id="ARBA00022840"/>
    </source>
</evidence>
<keyword evidence="8" id="KW-1185">Reference proteome</keyword>
<evidence type="ECO:0000313" key="8">
    <source>
        <dbReference type="Proteomes" id="UP000515240"/>
    </source>
</evidence>
<evidence type="ECO:0000256" key="4">
    <source>
        <dbReference type="ARBA" id="ARBA00060888"/>
    </source>
</evidence>
<dbReference type="Proteomes" id="UP000515240">
    <property type="component" value="Chromosome"/>
</dbReference>
<gene>
    <name evidence="7" type="ORF">HS961_16635</name>
</gene>
<reference evidence="7 8" key="1">
    <citation type="journal article" date="2020" name="G3 (Bethesda)">
        <title>CeMbio - The Caenorhabditis elegans Microbiome Resource.</title>
        <authorList>
            <person name="Dirksen P."/>
            <person name="Assie A."/>
            <person name="Zimmermann J."/>
            <person name="Zhang F."/>
            <person name="Tietje A.M."/>
            <person name="Marsh S.A."/>
            <person name="Felix M.A."/>
            <person name="Shapira M."/>
            <person name="Kaleta C."/>
            <person name="Schulenburg H."/>
            <person name="Samuel B."/>
        </authorList>
    </citation>
    <scope>NUCLEOTIDE SEQUENCE [LARGE SCALE GENOMIC DNA]</scope>
    <source>
        <strain evidence="7 8">BIGb0172</strain>
    </source>
</reference>
<dbReference type="PANTHER" id="PTHR43334:SF1">
    <property type="entry name" value="3-HYDROXYPROPIONATE--COA LIGASE [ADP-FORMING]"/>
    <property type="match status" value="1"/>
</dbReference>
<dbReference type="RefSeq" id="WP_182323883.1">
    <property type="nucleotide sequence ID" value="NZ_CP058554.1"/>
</dbReference>
<dbReference type="KEGG" id="cpis:HS961_16635"/>
<dbReference type="Gene3D" id="3.40.50.261">
    <property type="entry name" value="Succinyl-CoA synthetase domains"/>
    <property type="match status" value="2"/>
</dbReference>
<dbReference type="GO" id="GO:0046872">
    <property type="term" value="F:metal ion binding"/>
    <property type="evidence" value="ECO:0007669"/>
    <property type="project" value="InterPro"/>
</dbReference>
<evidence type="ECO:0000313" key="7">
    <source>
        <dbReference type="EMBL" id="QMV74328.1"/>
    </source>
</evidence>
<organism evidence="7 8">
    <name type="scientific">Comamonas piscis</name>
    <dbReference type="NCBI Taxonomy" id="1562974"/>
    <lineage>
        <taxon>Bacteria</taxon>
        <taxon>Pseudomonadati</taxon>
        <taxon>Pseudomonadota</taxon>
        <taxon>Betaproteobacteria</taxon>
        <taxon>Burkholderiales</taxon>
        <taxon>Comamonadaceae</taxon>
        <taxon>Comamonas</taxon>
    </lineage>
</organism>
<evidence type="ECO:0000256" key="2">
    <source>
        <dbReference type="ARBA" id="ARBA00022741"/>
    </source>
</evidence>
<dbReference type="InterPro" id="IPR051538">
    <property type="entry name" value="Acyl-CoA_Synth/Transferase"/>
</dbReference>
<dbReference type="InterPro" id="IPR013815">
    <property type="entry name" value="ATP_grasp_subdomain_1"/>
</dbReference>
<dbReference type="Gene3D" id="3.30.470.20">
    <property type="entry name" value="ATP-grasp fold, B domain"/>
    <property type="match status" value="1"/>
</dbReference>
<evidence type="ECO:0000259" key="6">
    <source>
        <dbReference type="PROSITE" id="PS50975"/>
    </source>
</evidence>
<dbReference type="InterPro" id="IPR011761">
    <property type="entry name" value="ATP-grasp"/>
</dbReference>
<sequence length="711" mass="73496">MLQTTRLQPGAGLDPFFNARAIAIIGASDDPTKIGGRPLHLLKKHGFAGALFPVNPKGGSIQSLPAYTSVRDVPQVPELAIIAVPAAMAPAALSDCADKGVLAAIVLSSGFIEAGEEGAALQRQLSQIARERQIRVLGPNCLGAVGIEERVIGTFSVALEEKLPAAGHVGIVSQSGNLGSFTMQSVVRRGMGISRFMATGNEADVDIADGIAALARDSQTRIILCCMETCRDGSKLLQALEAARAAGKVVVVLKIGATEQGQAAAASHTGALTGSNAVIEAALTRAGALTVQSIEDMVELTAALSVVPQALLPRNRGVTLVAASGGFGVMMADAMVQAGLDLPELSDATRARIQEAVPVAGTRNPVDATAQMSSRPDILYKLLTALLEDASRSTLVLLLSLSLHNPRLSGVYQEALAQIRRDYPDRLIVLIGQGPADVTERIANAGIAIFPTIDAAARGLAGMVRLGQTLGQPPTVPAAAQNWEPLDAQVFRNEFHAKAFLARAGVPVTQEQVVQSADAAVAAAEQIGFPVVFKIVSPDIAHKTEVGGVELNIRSAAQARTAHAQLLARVAERAPQAQIDGVLVAPMVGGGVEMITGISHDAAFGPVVMVGMGGIYAEVLKDVAVQVAPVTQAEALQMIASLKLYPLLQGVRGQPAADVQAMAATVARLSELALAYAGEIAEIDLNPVLVQPAGEGVIAVDALMVAARPQA</sequence>
<dbReference type="SUPFAM" id="SSF51735">
    <property type="entry name" value="NAD(P)-binding Rossmann-fold domains"/>
    <property type="match status" value="1"/>
</dbReference>
<dbReference type="Gene3D" id="3.30.1490.20">
    <property type="entry name" value="ATP-grasp fold, A domain"/>
    <property type="match status" value="1"/>
</dbReference>
<dbReference type="Pfam" id="PF13549">
    <property type="entry name" value="ATP-grasp_5"/>
    <property type="match status" value="1"/>
</dbReference>
<dbReference type="SUPFAM" id="SSF56059">
    <property type="entry name" value="Glutathione synthetase ATP-binding domain-like"/>
    <property type="match status" value="1"/>
</dbReference>
<dbReference type="Gene3D" id="3.40.50.720">
    <property type="entry name" value="NAD(P)-binding Rossmann-like Domain"/>
    <property type="match status" value="1"/>
</dbReference>
<keyword evidence="2 5" id="KW-0547">Nucleotide-binding</keyword>
<dbReference type="InterPro" id="IPR003781">
    <property type="entry name" value="CoA-bd"/>
</dbReference>
<dbReference type="SUPFAM" id="SSF52210">
    <property type="entry name" value="Succinyl-CoA synthetase domains"/>
    <property type="match status" value="2"/>
</dbReference>
<evidence type="ECO:0000256" key="5">
    <source>
        <dbReference type="PROSITE-ProRule" id="PRU00409"/>
    </source>
</evidence>